<evidence type="ECO:0000313" key="1">
    <source>
        <dbReference type="Proteomes" id="UP000887569"/>
    </source>
</evidence>
<accession>A0A915CCI8</accession>
<sequence length="63" mass="7246">MFNVMKQGYDGSPTQLIYIAINSINSSRDEVSNKTPIFPYTTKFDKKNHKTLYTIVKQSRSIS</sequence>
<name>A0A915CCI8_PARUN</name>
<keyword evidence="1" id="KW-1185">Reference proteome</keyword>
<protein>
    <submittedName>
        <fullName evidence="2">Uncharacterized protein</fullName>
    </submittedName>
</protein>
<proteinExistence type="predicted"/>
<dbReference type="WBParaSite" id="PgR122_g006_t01">
    <property type="protein sequence ID" value="PgR122_g006_t01"/>
    <property type="gene ID" value="PgR122_g006"/>
</dbReference>
<evidence type="ECO:0000313" key="2">
    <source>
        <dbReference type="WBParaSite" id="PgR122_g006_t01"/>
    </source>
</evidence>
<dbReference type="AlphaFoldDB" id="A0A915CCI8"/>
<dbReference type="Proteomes" id="UP000887569">
    <property type="component" value="Unplaced"/>
</dbReference>
<organism evidence="1 2">
    <name type="scientific">Parascaris univalens</name>
    <name type="common">Nematode worm</name>
    <dbReference type="NCBI Taxonomy" id="6257"/>
    <lineage>
        <taxon>Eukaryota</taxon>
        <taxon>Metazoa</taxon>
        <taxon>Ecdysozoa</taxon>
        <taxon>Nematoda</taxon>
        <taxon>Chromadorea</taxon>
        <taxon>Rhabditida</taxon>
        <taxon>Spirurina</taxon>
        <taxon>Ascaridomorpha</taxon>
        <taxon>Ascaridoidea</taxon>
        <taxon>Ascarididae</taxon>
        <taxon>Parascaris</taxon>
    </lineage>
</organism>
<reference evidence="2" key="1">
    <citation type="submission" date="2022-11" db="UniProtKB">
        <authorList>
            <consortium name="WormBaseParasite"/>
        </authorList>
    </citation>
    <scope>IDENTIFICATION</scope>
</reference>